<reference evidence="2 3" key="1">
    <citation type="submission" date="2013-02" db="EMBL/GenBank/DDBJ databases">
        <title>Genome sequence of Candida maltosa Xu316, a potential industrial strain for xylitol and ethanol production.</title>
        <authorList>
            <person name="Yu J."/>
            <person name="Wang Q."/>
            <person name="Geng X."/>
            <person name="Bao W."/>
            <person name="He P."/>
            <person name="Cai J."/>
        </authorList>
    </citation>
    <scope>NUCLEOTIDE SEQUENCE [LARGE SCALE GENOMIC DNA]</scope>
    <source>
        <strain evidence="3">Xu316</strain>
    </source>
</reference>
<dbReference type="OMA" id="FFGWPHV"/>
<comment type="caution">
    <text evidence="2">The sequence shown here is derived from an EMBL/GenBank/DDBJ whole genome shotgun (WGS) entry which is preliminary data.</text>
</comment>
<sequence length="65" mass="7655">MHPSAARLAKQVKVVPQYKYYIRRIPHFALWMTGIATFFGWPHVWADVSNRFYGAENPNRGFFPN</sequence>
<keyword evidence="1" id="KW-0812">Transmembrane</keyword>
<evidence type="ECO:0000256" key="1">
    <source>
        <dbReference type="SAM" id="Phobius"/>
    </source>
</evidence>
<dbReference type="AlphaFoldDB" id="M3IHA7"/>
<dbReference type="HOGENOM" id="CLU_2849478_0_0_1"/>
<keyword evidence="1" id="KW-1133">Transmembrane helix</keyword>
<name>M3IHA7_CANMX</name>
<dbReference type="Proteomes" id="UP000011777">
    <property type="component" value="Unassembled WGS sequence"/>
</dbReference>
<feature type="transmembrane region" description="Helical" evidence="1">
    <location>
        <begin position="21"/>
        <end position="41"/>
    </location>
</feature>
<keyword evidence="3" id="KW-1185">Reference proteome</keyword>
<dbReference type="OrthoDB" id="4002702at2759"/>
<accession>M3IHA7</accession>
<organism evidence="2 3">
    <name type="scientific">Candida maltosa (strain Xu316)</name>
    <name type="common">Yeast</name>
    <dbReference type="NCBI Taxonomy" id="1245528"/>
    <lineage>
        <taxon>Eukaryota</taxon>
        <taxon>Fungi</taxon>
        <taxon>Dikarya</taxon>
        <taxon>Ascomycota</taxon>
        <taxon>Saccharomycotina</taxon>
        <taxon>Pichiomycetes</taxon>
        <taxon>Debaryomycetaceae</taxon>
        <taxon>Candida/Lodderomyces clade</taxon>
        <taxon>Candida</taxon>
    </lineage>
</organism>
<keyword evidence="1" id="KW-0472">Membrane</keyword>
<gene>
    <name evidence="2" type="ORF">G210_4118</name>
</gene>
<protein>
    <submittedName>
        <fullName evidence="2">Uncharacterized protein</fullName>
    </submittedName>
</protein>
<evidence type="ECO:0000313" key="3">
    <source>
        <dbReference type="Proteomes" id="UP000011777"/>
    </source>
</evidence>
<evidence type="ECO:0000313" key="2">
    <source>
        <dbReference type="EMBL" id="EMG45681.1"/>
    </source>
</evidence>
<proteinExistence type="predicted"/>
<dbReference type="EMBL" id="AOGT01002386">
    <property type="protein sequence ID" value="EMG45681.1"/>
    <property type="molecule type" value="Genomic_DNA"/>
</dbReference>